<gene>
    <name evidence="1" type="ORF">NE237_010235</name>
</gene>
<comment type="caution">
    <text evidence="1">The sequence shown here is derived from an EMBL/GenBank/DDBJ whole genome shotgun (WGS) entry which is preliminary data.</text>
</comment>
<evidence type="ECO:0000313" key="2">
    <source>
        <dbReference type="Proteomes" id="UP001141806"/>
    </source>
</evidence>
<dbReference type="Pfam" id="PF06127">
    <property type="entry name" value="Mpo1-like"/>
    <property type="match status" value="1"/>
</dbReference>
<dbReference type="PANTHER" id="PTHR34205">
    <property type="entry name" value="TRANSMEMBRANE PROTEIN"/>
    <property type="match status" value="1"/>
</dbReference>
<dbReference type="OrthoDB" id="5511466at2759"/>
<dbReference type="Proteomes" id="UP001141806">
    <property type="component" value="Unassembled WGS sequence"/>
</dbReference>
<accession>A0A9Q0R1H3</accession>
<dbReference type="EMBL" id="JAMYWD010000002">
    <property type="protein sequence ID" value="KAJ4979455.1"/>
    <property type="molecule type" value="Genomic_DNA"/>
</dbReference>
<dbReference type="PANTHER" id="PTHR34205:SF2">
    <property type="entry name" value="DUF962 DOMAIN-CONTAINING PROTEIN"/>
    <property type="match status" value="1"/>
</dbReference>
<sequence>MNFRSFEEFWSFYVNQHSKQSTRRWHFAGTLMGDQEAWKEASFAGLLRFLYGDFGVPVCVSDSVEQYVKLITEATSLGLTDIADCGQVGDTYDAYSSAICMIRVSLTDSLPISQFGVKMSFLSVDFCFYLEIGEER</sequence>
<reference evidence="1" key="1">
    <citation type="journal article" date="2023" name="Plant J.">
        <title>The genome of the king protea, Protea cynaroides.</title>
        <authorList>
            <person name="Chang J."/>
            <person name="Duong T.A."/>
            <person name="Schoeman C."/>
            <person name="Ma X."/>
            <person name="Roodt D."/>
            <person name="Barker N."/>
            <person name="Li Z."/>
            <person name="Van de Peer Y."/>
            <person name="Mizrachi E."/>
        </authorList>
    </citation>
    <scope>NUCLEOTIDE SEQUENCE</scope>
    <source>
        <tissue evidence="1">Young leaves</tissue>
    </source>
</reference>
<organism evidence="1 2">
    <name type="scientific">Protea cynaroides</name>
    <dbReference type="NCBI Taxonomy" id="273540"/>
    <lineage>
        <taxon>Eukaryota</taxon>
        <taxon>Viridiplantae</taxon>
        <taxon>Streptophyta</taxon>
        <taxon>Embryophyta</taxon>
        <taxon>Tracheophyta</taxon>
        <taxon>Spermatophyta</taxon>
        <taxon>Magnoliopsida</taxon>
        <taxon>Proteales</taxon>
        <taxon>Proteaceae</taxon>
        <taxon>Protea</taxon>
    </lineage>
</organism>
<keyword evidence="2" id="KW-1185">Reference proteome</keyword>
<proteinExistence type="predicted"/>
<evidence type="ECO:0000313" key="1">
    <source>
        <dbReference type="EMBL" id="KAJ4979455.1"/>
    </source>
</evidence>
<dbReference type="InterPro" id="IPR009305">
    <property type="entry name" value="Mpo1-like"/>
</dbReference>
<dbReference type="AlphaFoldDB" id="A0A9Q0R1H3"/>
<name>A0A9Q0R1H3_9MAGN</name>
<protein>
    <submittedName>
        <fullName evidence="1">Uncharacterized protein</fullName>
    </submittedName>
</protein>